<evidence type="ECO:0000313" key="1">
    <source>
        <dbReference type="EMBL" id="KAF2896295.1"/>
    </source>
</evidence>
<dbReference type="EMBL" id="VTPC01005190">
    <property type="protein sequence ID" value="KAF2896295.1"/>
    <property type="molecule type" value="Genomic_DNA"/>
</dbReference>
<organism evidence="1 2">
    <name type="scientific">Ignelater luminosus</name>
    <name type="common">Cucubano</name>
    <name type="synonym">Pyrophorus luminosus</name>
    <dbReference type="NCBI Taxonomy" id="2038154"/>
    <lineage>
        <taxon>Eukaryota</taxon>
        <taxon>Metazoa</taxon>
        <taxon>Ecdysozoa</taxon>
        <taxon>Arthropoda</taxon>
        <taxon>Hexapoda</taxon>
        <taxon>Insecta</taxon>
        <taxon>Pterygota</taxon>
        <taxon>Neoptera</taxon>
        <taxon>Endopterygota</taxon>
        <taxon>Coleoptera</taxon>
        <taxon>Polyphaga</taxon>
        <taxon>Elateriformia</taxon>
        <taxon>Elateroidea</taxon>
        <taxon>Elateridae</taxon>
        <taxon>Agrypninae</taxon>
        <taxon>Pyrophorini</taxon>
        <taxon>Ignelater</taxon>
    </lineage>
</organism>
<accession>A0A8K0G984</accession>
<dbReference type="OrthoDB" id="6428063at2759"/>
<gene>
    <name evidence="1" type="ORF">ILUMI_09880</name>
</gene>
<sequence length="134" mass="16201">RTWEQGATWDQEVDPEISARFMTWMEEIRLLSEVKISRWLPGFTESKMLDWYYRRFSQYKKIVRLMGWMLRFFNNSKTRQHVKGELTAQKYNAAEMRVLLLVQQEAFNLNQRNEQINNTIILLEGDDNNSVCWT</sequence>
<feature type="non-terminal residue" evidence="1">
    <location>
        <position position="134"/>
    </location>
</feature>
<comment type="caution">
    <text evidence="1">The sequence shown here is derived from an EMBL/GenBank/DDBJ whole genome shotgun (WGS) entry which is preliminary data.</text>
</comment>
<protein>
    <submittedName>
        <fullName evidence="1">Uncharacterized protein</fullName>
    </submittedName>
</protein>
<keyword evidence="2" id="KW-1185">Reference proteome</keyword>
<reference evidence="1" key="1">
    <citation type="submission" date="2019-08" db="EMBL/GenBank/DDBJ databases">
        <title>The genome of the North American firefly Photinus pyralis.</title>
        <authorList>
            <consortium name="Photinus pyralis genome working group"/>
            <person name="Fallon T.R."/>
            <person name="Sander Lower S.E."/>
            <person name="Weng J.-K."/>
        </authorList>
    </citation>
    <scope>NUCLEOTIDE SEQUENCE</scope>
    <source>
        <strain evidence="1">TRF0915ILg1</strain>
        <tissue evidence="1">Whole body</tissue>
    </source>
</reference>
<feature type="non-terminal residue" evidence="1">
    <location>
        <position position="1"/>
    </location>
</feature>
<dbReference type="AlphaFoldDB" id="A0A8K0G984"/>
<dbReference type="Proteomes" id="UP000801492">
    <property type="component" value="Unassembled WGS sequence"/>
</dbReference>
<name>A0A8K0G984_IGNLU</name>
<evidence type="ECO:0000313" key="2">
    <source>
        <dbReference type="Proteomes" id="UP000801492"/>
    </source>
</evidence>
<proteinExistence type="predicted"/>